<name>A0ABT1AXU4_9FLAO</name>
<dbReference type="RefSeq" id="WP_252740819.1">
    <property type="nucleotide sequence ID" value="NZ_JAMXIB010000004.1"/>
</dbReference>
<feature type="transmembrane region" description="Helical" evidence="5">
    <location>
        <begin position="30"/>
        <end position="53"/>
    </location>
</feature>
<feature type="transmembrane region" description="Helical" evidence="5">
    <location>
        <begin position="73"/>
        <end position="92"/>
    </location>
</feature>
<reference evidence="6 7" key="1">
    <citation type="submission" date="2022-06" db="EMBL/GenBank/DDBJ databases">
        <authorList>
            <person name="Xuan X."/>
        </authorList>
    </citation>
    <scope>NUCLEOTIDE SEQUENCE [LARGE SCALE GENOMIC DNA]</scope>
    <source>
        <strain evidence="6 7">2V75</strain>
    </source>
</reference>
<feature type="transmembrane region" description="Helical" evidence="5">
    <location>
        <begin position="104"/>
        <end position="128"/>
    </location>
</feature>
<evidence type="ECO:0000256" key="4">
    <source>
        <dbReference type="ARBA" id="ARBA00023136"/>
    </source>
</evidence>
<sequence>MFENIPMELVDIVLALLLASGFFMGLKNGLIVEIASVAALIAAVYGAIHFSYFVSDYLEEAVDWNGTNVKVSAFVATFLGILIGVHLLAKLLTRIARLAMLGFLNRLAGGIFGLVKVAVILGALIIYLERAGVSDDWLVTGVLEDSVLYPPLRETGDLVFSLALEP</sequence>
<dbReference type="InterPro" id="IPR003825">
    <property type="entry name" value="Colicin-V_CvpA"/>
</dbReference>
<comment type="subcellular location">
    <subcellularLocation>
        <location evidence="1">Membrane</location>
        <topology evidence="1">Multi-pass membrane protein</topology>
    </subcellularLocation>
</comment>
<feature type="transmembrane region" description="Helical" evidence="5">
    <location>
        <begin position="6"/>
        <end position="23"/>
    </location>
</feature>
<evidence type="ECO:0000256" key="3">
    <source>
        <dbReference type="ARBA" id="ARBA00022989"/>
    </source>
</evidence>
<keyword evidence="2 5" id="KW-0812">Transmembrane</keyword>
<evidence type="ECO:0000256" key="5">
    <source>
        <dbReference type="SAM" id="Phobius"/>
    </source>
</evidence>
<comment type="caution">
    <text evidence="6">The sequence shown here is derived from an EMBL/GenBank/DDBJ whole genome shotgun (WGS) entry which is preliminary data.</text>
</comment>
<dbReference type="Pfam" id="PF02674">
    <property type="entry name" value="Colicin_V"/>
    <property type="match status" value="1"/>
</dbReference>
<proteinExistence type="predicted"/>
<protein>
    <submittedName>
        <fullName evidence="6">CvpA family protein</fullName>
    </submittedName>
</protein>
<keyword evidence="7" id="KW-1185">Reference proteome</keyword>
<dbReference type="EMBL" id="JAMXIB010000004">
    <property type="protein sequence ID" value="MCO5724440.1"/>
    <property type="molecule type" value="Genomic_DNA"/>
</dbReference>
<dbReference type="PANTHER" id="PTHR37306:SF1">
    <property type="entry name" value="COLICIN V PRODUCTION PROTEIN"/>
    <property type="match status" value="1"/>
</dbReference>
<evidence type="ECO:0000313" key="6">
    <source>
        <dbReference type="EMBL" id="MCO5724440.1"/>
    </source>
</evidence>
<evidence type="ECO:0000313" key="7">
    <source>
        <dbReference type="Proteomes" id="UP001206312"/>
    </source>
</evidence>
<keyword evidence="3 5" id="KW-1133">Transmembrane helix</keyword>
<accession>A0ABT1AXU4</accession>
<dbReference type="Proteomes" id="UP001206312">
    <property type="component" value="Unassembled WGS sequence"/>
</dbReference>
<evidence type="ECO:0000256" key="2">
    <source>
        <dbReference type="ARBA" id="ARBA00022692"/>
    </source>
</evidence>
<evidence type="ECO:0000256" key="1">
    <source>
        <dbReference type="ARBA" id="ARBA00004141"/>
    </source>
</evidence>
<dbReference type="PANTHER" id="PTHR37306">
    <property type="entry name" value="COLICIN V PRODUCTION PROTEIN"/>
    <property type="match status" value="1"/>
</dbReference>
<keyword evidence="4 5" id="KW-0472">Membrane</keyword>
<gene>
    <name evidence="6" type="ORF">NG653_06210</name>
</gene>
<organism evidence="6 7">
    <name type="scientific">Robiginitalea marina</name>
    <dbReference type="NCBI Taxonomy" id="2954105"/>
    <lineage>
        <taxon>Bacteria</taxon>
        <taxon>Pseudomonadati</taxon>
        <taxon>Bacteroidota</taxon>
        <taxon>Flavobacteriia</taxon>
        <taxon>Flavobacteriales</taxon>
        <taxon>Flavobacteriaceae</taxon>
        <taxon>Robiginitalea</taxon>
    </lineage>
</organism>